<sequence>MDLAREFGQVCWRTLLASISGEAVVEWREYFSKHGFKHQMDNLRFAVTCSSNWNVTAMAAGCKDESVLRSYQDFLPTLEHPEEESKEYTDEELMALSASAGGVRLECPDS</sequence>
<gene>
    <name evidence="2" type="ORF">K05K4_13200</name>
</gene>
<name>A0A1W6UZ55_VIBAL</name>
<accession>A0A1W6UZ55</accession>
<dbReference type="EMBL" id="CP017902">
    <property type="protein sequence ID" value="ARP18158.1"/>
    <property type="molecule type" value="Genomic_DNA"/>
</dbReference>
<protein>
    <submittedName>
        <fullName evidence="2">Minor tail protein T</fullName>
    </submittedName>
</protein>
<proteinExistence type="predicted"/>
<reference evidence="2" key="1">
    <citation type="submission" date="2016-10" db="EMBL/GenBank/DDBJ databases">
        <title>The High Quality Genome of Vibrio alginolyticus K01M1.</title>
        <authorList>
            <person name="Wendling C."/>
            <person name="Chibani C.M."/>
            <person name="Hertel R."/>
            <person name="Sproer C."/>
            <person name="Bunk B."/>
            <person name="Overmann J."/>
            <person name="Roth O."/>
            <person name="Liesegang H."/>
        </authorList>
    </citation>
    <scope>NUCLEOTIDE SEQUENCE</scope>
    <source>
        <strain evidence="2">K05K4</strain>
    </source>
</reference>
<evidence type="ECO:0000259" key="1">
    <source>
        <dbReference type="Pfam" id="PF06223"/>
    </source>
</evidence>
<evidence type="ECO:0000313" key="2">
    <source>
        <dbReference type="EMBL" id="ARP18158.1"/>
    </source>
</evidence>
<dbReference type="InterPro" id="IPR009350">
    <property type="entry name" value="Phage_tail_T"/>
</dbReference>
<organism evidence="2">
    <name type="scientific">Vibrio alginolyticus</name>
    <dbReference type="NCBI Taxonomy" id="663"/>
    <lineage>
        <taxon>Bacteria</taxon>
        <taxon>Pseudomonadati</taxon>
        <taxon>Pseudomonadota</taxon>
        <taxon>Gammaproteobacteria</taxon>
        <taxon>Vibrionales</taxon>
        <taxon>Vibrionaceae</taxon>
        <taxon>Vibrio</taxon>
    </lineage>
</organism>
<dbReference type="Pfam" id="PF06223">
    <property type="entry name" value="Phage_tail_T"/>
    <property type="match status" value="1"/>
</dbReference>
<dbReference type="AlphaFoldDB" id="A0A1W6UZ55"/>
<feature type="domain" description="Minor tail T" evidence="1">
    <location>
        <begin position="24"/>
        <end position="99"/>
    </location>
</feature>
<dbReference type="RefSeq" id="WP_025632816.1">
    <property type="nucleotide sequence ID" value="NZ_CP017889.1"/>
</dbReference>